<keyword evidence="2" id="KW-1133">Transmembrane helix</keyword>
<dbReference type="OrthoDB" id="5096967at2"/>
<feature type="transmembrane region" description="Helical" evidence="2">
    <location>
        <begin position="803"/>
        <end position="821"/>
    </location>
</feature>
<feature type="transmembrane region" description="Helical" evidence="2">
    <location>
        <begin position="241"/>
        <end position="261"/>
    </location>
</feature>
<dbReference type="EMBL" id="FNRY01000001">
    <property type="protein sequence ID" value="SEC14956.1"/>
    <property type="molecule type" value="Genomic_DNA"/>
</dbReference>
<feature type="transmembrane region" description="Helical" evidence="2">
    <location>
        <begin position="1186"/>
        <end position="1202"/>
    </location>
</feature>
<feature type="transmembrane region" description="Helical" evidence="2">
    <location>
        <begin position="858"/>
        <end position="879"/>
    </location>
</feature>
<proteinExistence type="predicted"/>
<dbReference type="RefSeq" id="WP_091185470.1">
    <property type="nucleotide sequence ID" value="NZ_FNRY01000001.1"/>
</dbReference>
<feature type="transmembrane region" description="Helical" evidence="2">
    <location>
        <begin position="1056"/>
        <end position="1072"/>
    </location>
</feature>
<organism evidence="3 4">
    <name type="scientific">Paramicrobacterium humi</name>
    <dbReference type="NCBI Taxonomy" id="640635"/>
    <lineage>
        <taxon>Bacteria</taxon>
        <taxon>Bacillati</taxon>
        <taxon>Actinomycetota</taxon>
        <taxon>Actinomycetes</taxon>
        <taxon>Micrococcales</taxon>
        <taxon>Microbacteriaceae</taxon>
        <taxon>Paramicrobacterium</taxon>
    </lineage>
</organism>
<feature type="transmembrane region" description="Helical" evidence="2">
    <location>
        <begin position="267"/>
        <end position="286"/>
    </location>
</feature>
<gene>
    <name evidence="3" type="ORF">SAMN04489806_2720</name>
</gene>
<evidence type="ECO:0000313" key="4">
    <source>
        <dbReference type="Proteomes" id="UP000199183"/>
    </source>
</evidence>
<feature type="transmembrane region" description="Helical" evidence="2">
    <location>
        <begin position="970"/>
        <end position="989"/>
    </location>
</feature>
<feature type="transmembrane region" description="Helical" evidence="2">
    <location>
        <begin position="1214"/>
        <end position="1232"/>
    </location>
</feature>
<dbReference type="STRING" id="640635.SAMN04489806_2720"/>
<keyword evidence="2" id="KW-0472">Membrane</keyword>
<feature type="compositionally biased region" description="Pro residues" evidence="1">
    <location>
        <begin position="95"/>
        <end position="107"/>
    </location>
</feature>
<feature type="transmembrane region" description="Helical" evidence="2">
    <location>
        <begin position="681"/>
        <end position="702"/>
    </location>
</feature>
<feature type="transmembrane region" description="Helical" evidence="2">
    <location>
        <begin position="514"/>
        <end position="535"/>
    </location>
</feature>
<name>A0A1H4Q5M8_9MICO</name>
<feature type="transmembrane region" description="Helical" evidence="2">
    <location>
        <begin position="885"/>
        <end position="902"/>
    </location>
</feature>
<feature type="transmembrane region" description="Helical" evidence="2">
    <location>
        <begin position="156"/>
        <end position="174"/>
    </location>
</feature>
<keyword evidence="2" id="KW-0812">Transmembrane</keyword>
<dbReference type="InterPro" id="IPR058062">
    <property type="entry name" value="SCO7613_C"/>
</dbReference>
<feature type="transmembrane region" description="Helical" evidence="2">
    <location>
        <begin position="1001"/>
        <end position="1019"/>
    </location>
</feature>
<accession>A0A1H4Q5M8</accession>
<feature type="transmembrane region" description="Helical" evidence="2">
    <location>
        <begin position="406"/>
        <end position="426"/>
    </location>
</feature>
<feature type="transmembrane region" description="Helical" evidence="2">
    <location>
        <begin position="438"/>
        <end position="468"/>
    </location>
</feature>
<feature type="transmembrane region" description="Helical" evidence="2">
    <location>
        <begin position="213"/>
        <end position="234"/>
    </location>
</feature>
<dbReference type="AlphaFoldDB" id="A0A1H4Q5M8"/>
<feature type="transmembrane region" description="Helical" evidence="2">
    <location>
        <begin position="565"/>
        <end position="582"/>
    </location>
</feature>
<feature type="transmembrane region" description="Helical" evidence="2">
    <location>
        <begin position="541"/>
        <end position="558"/>
    </location>
</feature>
<feature type="transmembrane region" description="Helical" evidence="2">
    <location>
        <begin position="617"/>
        <end position="639"/>
    </location>
</feature>
<feature type="transmembrane region" description="Helical" evidence="2">
    <location>
        <begin position="125"/>
        <end position="150"/>
    </location>
</feature>
<feature type="compositionally biased region" description="Basic and acidic residues" evidence="1">
    <location>
        <begin position="70"/>
        <end position="82"/>
    </location>
</feature>
<sequence>MAFRGHPGRNWPSSPWAFVDTRLCPACFAPLRGTVCPACDLDLNAPEAAELFAASRRLVDAEESRQQILSRMRDRQSWHEASRATPNERPAAASPAPPLPVPTPSAVPAPARQEPARPRRSTVQILLLTVGVVLVSVAAIFFLVVAYLIASLAIRSVLTAALGLAIIAATWLLARRSYTATAEGVGVVGTVFLVLDVWIVRANDVFGSSAMPPWPYAALSLALLTAVLVAARVLTHVRSYAVTGIMLGAGAAFSAGVSLFPHGAAASRSWTGFLAVSVLALAWPLLRRHRPEMVTARTLAAVSSVLALPFATASWPSLQWGTTIAFLATAAVFTAHLWYSPVATAPRRADPELVTLTPQPQAAAPPLTTTQRLGAWKTSAGVGIGLALAGAATAPTVHMSSIAAQLIVPSTLTAAFAILLAAVARLSRATASGAGMRVASDVVLAVCGLVAIPALGTAAVEAVARVAITNFSLPALASVQPVLPQLEYAPPITLACLTIAIASTLALRGLLRRLGWLPLGTGALAIAVWAVIIPIPLGSTAVLAGLTIASTALFALLRPRRGRRIVLAIIVIGASLLSYVLGANSSGAWPFAAIVAIGALTTFRLSMPARVKLADRLATGPIVTAVLVTVVLVTARWAPVWIGTLVGGGGGALPALTLVLAAATTVALAAILLTRLPAPDCSVMAVIGGISAVLGMIELTAGRIGDPAPYLAGLAAVLLAQIAWHITPGARERVGRYVTAALVPPTAILLAVESWRVFGPSVWGAPELITAGLSLVLAGLGLVLFRGDHFAPTGDPRSHPARLCWDAAIALTAVVTVPSALTTSDFGPLNLFFLGLIPLLFAAGEGDLVSGTSLRRHVAWVSPPWLAAALWLLLAQHGVELIEVYSLPLAALLGLILALIAWRQPVRETEVPSGRNMLAIVAIGIAAIPSIAVAASGTLWRPAVLVAIGVALALGAPALASLWRGIRAALWLWSAGLAIAAIAGCTQAFRLISHSAPAVPIEAWLVPVAVALTVGGILWRTKSHTPAVLGQIAVASAPAVIGIPLANLAAVSEVPVWRLSLVGCAIIAYFVAASTPRLAPRAVAVRWTSAGSTAFLCIGAMAGGLDPIEAVTVPVAVGAIVGGVLRLQADRTQRSWRHLGAGLAVLLLPSLALDLVDGVLWRLVGLGVVALAVLVGGVFARLQAPVVLGAGVLIVHGLAHLWPWISVAYHATPWWLWAGAGGVILIVIAASYEKRVRELRAVARSVSALR</sequence>
<feature type="transmembrane region" description="Helical" evidence="2">
    <location>
        <begin position="1159"/>
        <end position="1179"/>
    </location>
</feature>
<feature type="transmembrane region" description="Helical" evidence="2">
    <location>
        <begin position="764"/>
        <end position="783"/>
    </location>
</feature>
<feature type="transmembrane region" description="Helical" evidence="2">
    <location>
        <begin position="914"/>
        <end position="937"/>
    </location>
</feature>
<feature type="transmembrane region" description="Helical" evidence="2">
    <location>
        <begin position="943"/>
        <end position="963"/>
    </location>
</feature>
<feature type="transmembrane region" description="Helical" evidence="2">
    <location>
        <begin position="651"/>
        <end position="674"/>
    </location>
</feature>
<evidence type="ECO:0000256" key="1">
    <source>
        <dbReference type="SAM" id="MobiDB-lite"/>
    </source>
</evidence>
<feature type="transmembrane region" description="Helical" evidence="2">
    <location>
        <begin position="1084"/>
        <end position="1105"/>
    </location>
</feature>
<dbReference type="Proteomes" id="UP000199183">
    <property type="component" value="Unassembled WGS sequence"/>
</dbReference>
<feature type="transmembrane region" description="Helical" evidence="2">
    <location>
        <begin position="734"/>
        <end position="752"/>
    </location>
</feature>
<feature type="region of interest" description="Disordered" evidence="1">
    <location>
        <begin position="70"/>
        <end position="115"/>
    </location>
</feature>
<feature type="transmembrane region" description="Helical" evidence="2">
    <location>
        <begin position="380"/>
        <end position="400"/>
    </location>
</feature>
<feature type="transmembrane region" description="Helical" evidence="2">
    <location>
        <begin position="181"/>
        <end position="201"/>
    </location>
</feature>
<dbReference type="NCBIfam" id="NF047321">
    <property type="entry name" value="SCO7613_CTERM"/>
    <property type="match status" value="1"/>
</dbReference>
<evidence type="ECO:0000313" key="3">
    <source>
        <dbReference type="EMBL" id="SEC14956.1"/>
    </source>
</evidence>
<feature type="transmembrane region" description="Helical" evidence="2">
    <location>
        <begin position="588"/>
        <end position="605"/>
    </location>
</feature>
<feature type="transmembrane region" description="Helical" evidence="2">
    <location>
        <begin position="321"/>
        <end position="339"/>
    </location>
</feature>
<feature type="transmembrane region" description="Helical" evidence="2">
    <location>
        <begin position="1028"/>
        <end position="1050"/>
    </location>
</feature>
<feature type="transmembrane region" description="Helical" evidence="2">
    <location>
        <begin position="298"/>
        <end position="315"/>
    </location>
</feature>
<feature type="transmembrane region" description="Helical" evidence="2">
    <location>
        <begin position="488"/>
        <end position="507"/>
    </location>
</feature>
<feature type="transmembrane region" description="Helical" evidence="2">
    <location>
        <begin position="708"/>
        <end position="727"/>
    </location>
</feature>
<keyword evidence="4" id="KW-1185">Reference proteome</keyword>
<feature type="transmembrane region" description="Helical" evidence="2">
    <location>
        <begin position="827"/>
        <end position="846"/>
    </location>
</feature>
<feature type="transmembrane region" description="Helical" evidence="2">
    <location>
        <begin position="1111"/>
        <end position="1129"/>
    </location>
</feature>
<reference evidence="3 4" key="1">
    <citation type="submission" date="2016-10" db="EMBL/GenBank/DDBJ databases">
        <authorList>
            <person name="de Groot N.N."/>
        </authorList>
    </citation>
    <scope>NUCLEOTIDE SEQUENCE [LARGE SCALE GENOMIC DNA]</scope>
    <source>
        <strain evidence="3 4">DSM 21799</strain>
    </source>
</reference>
<protein>
    <submittedName>
        <fullName evidence="3">Uncharacterized protein</fullName>
    </submittedName>
</protein>
<evidence type="ECO:0000256" key="2">
    <source>
        <dbReference type="SAM" id="Phobius"/>
    </source>
</evidence>
<feature type="transmembrane region" description="Helical" evidence="2">
    <location>
        <begin position="1136"/>
        <end position="1153"/>
    </location>
</feature>